<keyword evidence="1" id="KW-0812">Transmembrane</keyword>
<gene>
    <name evidence="2" type="ORF">MAY91_16995</name>
</gene>
<dbReference type="Proteomes" id="UP001222680">
    <property type="component" value="Chromosome"/>
</dbReference>
<evidence type="ECO:0000256" key="1">
    <source>
        <dbReference type="SAM" id="Phobius"/>
    </source>
</evidence>
<evidence type="ECO:0000313" key="2">
    <source>
        <dbReference type="EMBL" id="WFN96404.1"/>
    </source>
</evidence>
<dbReference type="EMBL" id="CP092014">
    <property type="protein sequence ID" value="WFN96404.1"/>
    <property type="molecule type" value="Genomic_DNA"/>
</dbReference>
<accession>A0ABY8GFV7</accession>
<keyword evidence="3" id="KW-1185">Reference proteome</keyword>
<proteinExistence type="predicted"/>
<protein>
    <submittedName>
        <fullName evidence="2">Uncharacterized protein</fullName>
    </submittedName>
</protein>
<reference evidence="2 3" key="1">
    <citation type="submission" date="2022-02" db="EMBL/GenBank/DDBJ databases">
        <title>Phenotypic, genotypic and serological characterization of Edwardsiella ictaluri from catfish and ornamental fish species.</title>
        <authorList>
            <person name="Rose D."/>
            <person name="Tekedar H.C."/>
            <person name="Waldbieser G.C."/>
            <person name="Aarattuthodi S."/>
            <person name="Griffin M.J."/>
        </authorList>
    </citation>
    <scope>NUCLEOTIDE SEQUENCE [LARGE SCALE GENOMIC DNA]</scope>
    <source>
        <strain evidence="2 3">13 TAL-140 K3</strain>
    </source>
</reference>
<dbReference type="RefSeq" id="WP_035608820.1">
    <property type="nucleotide sequence ID" value="NZ_AP028102.1"/>
</dbReference>
<feature type="transmembrane region" description="Helical" evidence="1">
    <location>
        <begin position="6"/>
        <end position="24"/>
    </location>
</feature>
<name>A0ABY8GFV7_EDWIC</name>
<keyword evidence="1" id="KW-1133">Transmembrane helix</keyword>
<evidence type="ECO:0000313" key="3">
    <source>
        <dbReference type="Proteomes" id="UP001222680"/>
    </source>
</evidence>
<organism evidence="2 3">
    <name type="scientific">Edwardsiella ictaluri</name>
    <dbReference type="NCBI Taxonomy" id="67780"/>
    <lineage>
        <taxon>Bacteria</taxon>
        <taxon>Pseudomonadati</taxon>
        <taxon>Pseudomonadota</taxon>
        <taxon>Gammaproteobacteria</taxon>
        <taxon>Enterobacterales</taxon>
        <taxon>Hafniaceae</taxon>
        <taxon>Edwardsiella</taxon>
    </lineage>
</organism>
<sequence length="139" mass="14334">MSIVEILLIFWMSINVAVPVFSAMRGGYSSISVMFLWFSFREAGLPAVPLAIAITCAGGNPGSNAVRRNVVDDGSTSTYCFIAASGDGADNSSAGADIEPIAGDGCRRLSGVDGGDVGMVNGAADDRRWADHDTVCVPG</sequence>
<keyword evidence="1" id="KW-0472">Membrane</keyword>